<keyword evidence="2" id="KW-1185">Reference proteome</keyword>
<accession>A0ACD0NVG0</accession>
<protein>
    <submittedName>
        <fullName evidence="1">RNA-binding domain-containing protein</fullName>
    </submittedName>
</protein>
<proteinExistence type="predicted"/>
<dbReference type="Proteomes" id="UP000245626">
    <property type="component" value="Unassembled WGS sequence"/>
</dbReference>
<dbReference type="EMBL" id="KZ820007">
    <property type="protein sequence ID" value="PWN49777.1"/>
    <property type="molecule type" value="Genomic_DNA"/>
</dbReference>
<organism evidence="1 2">
    <name type="scientific">Violaceomyces palustris</name>
    <dbReference type="NCBI Taxonomy" id="1673888"/>
    <lineage>
        <taxon>Eukaryota</taxon>
        <taxon>Fungi</taxon>
        <taxon>Dikarya</taxon>
        <taxon>Basidiomycota</taxon>
        <taxon>Ustilaginomycotina</taxon>
        <taxon>Ustilaginomycetes</taxon>
        <taxon>Violaceomycetales</taxon>
        <taxon>Violaceomycetaceae</taxon>
        <taxon>Violaceomyces</taxon>
    </lineage>
</organism>
<sequence>MASYLASIYGTEQDKVNCSFYYKIGACRHGDRCSRKHTKPPFSQTILVSNVYRNPRHHDPECEITDRELQQQFDDFFEDFFVELAKYGEVVEMHVCDNVGDHLIGNVYARYEWEEEAQRAVDALNDRWYDGRPLFAELSPVTDFREACCRQNETNECNRGGFCNFMHLRYASGPLVRELHHQLSVEIKQRKRREKEEKSKSKLGWKERLEQEEAGGDPALVDAFTNGKGEGGDGRRAGDHEVPVAGWKSGKSGGDWRSGNSGGDWKTEKDEDLGGSDRRSASPPTSRR</sequence>
<reference evidence="1 2" key="1">
    <citation type="journal article" date="2018" name="Mol. Biol. Evol.">
        <title>Broad Genomic Sampling Reveals a Smut Pathogenic Ancestry of the Fungal Clade Ustilaginomycotina.</title>
        <authorList>
            <person name="Kijpornyongpan T."/>
            <person name="Mondo S.J."/>
            <person name="Barry K."/>
            <person name="Sandor L."/>
            <person name="Lee J."/>
            <person name="Lipzen A."/>
            <person name="Pangilinan J."/>
            <person name="LaButti K."/>
            <person name="Hainaut M."/>
            <person name="Henrissat B."/>
            <person name="Grigoriev I.V."/>
            <person name="Spatafora J.W."/>
            <person name="Aime M.C."/>
        </authorList>
    </citation>
    <scope>NUCLEOTIDE SEQUENCE [LARGE SCALE GENOMIC DNA]</scope>
    <source>
        <strain evidence="1 2">SA 807</strain>
    </source>
</reference>
<evidence type="ECO:0000313" key="1">
    <source>
        <dbReference type="EMBL" id="PWN49777.1"/>
    </source>
</evidence>
<name>A0ACD0NVG0_9BASI</name>
<gene>
    <name evidence="1" type="ORF">IE53DRAFT_345303</name>
</gene>
<evidence type="ECO:0000313" key="2">
    <source>
        <dbReference type="Proteomes" id="UP000245626"/>
    </source>
</evidence>